<evidence type="ECO:0000313" key="6">
    <source>
        <dbReference type="Proteomes" id="UP001556637"/>
    </source>
</evidence>
<dbReference type="SUPFAM" id="SSF51120">
    <property type="entry name" value="beta-Roll"/>
    <property type="match status" value="3"/>
</dbReference>
<dbReference type="InterPro" id="IPR050557">
    <property type="entry name" value="RTX_toxin/Mannuronan_C5-epim"/>
</dbReference>
<gene>
    <name evidence="5" type="ORF">V6X30_00065</name>
</gene>
<proteinExistence type="predicted"/>
<dbReference type="RefSeq" id="WP_367982610.1">
    <property type="nucleotide sequence ID" value="NZ_JBAKFF010000001.1"/>
</dbReference>
<dbReference type="PROSITE" id="PS00330">
    <property type="entry name" value="HEMOLYSIN_CALCIUM"/>
    <property type="match status" value="2"/>
</dbReference>
<dbReference type="InterPro" id="IPR011049">
    <property type="entry name" value="Serralysin-like_metalloprot_C"/>
</dbReference>
<dbReference type="PANTHER" id="PTHR38340">
    <property type="entry name" value="S-LAYER PROTEIN"/>
    <property type="match status" value="1"/>
</dbReference>
<dbReference type="EMBL" id="JBAKFF010000001">
    <property type="protein sequence ID" value="MEX0429798.1"/>
    <property type="molecule type" value="Genomic_DNA"/>
</dbReference>
<evidence type="ECO:0000256" key="1">
    <source>
        <dbReference type="ARBA" id="ARBA00004613"/>
    </source>
</evidence>
<dbReference type="Pfam" id="PF00353">
    <property type="entry name" value="HemolysinCabind"/>
    <property type="match status" value="5"/>
</dbReference>
<comment type="subcellular location">
    <subcellularLocation>
        <location evidence="1">Secreted</location>
    </subcellularLocation>
</comment>
<evidence type="ECO:0000256" key="3">
    <source>
        <dbReference type="ARBA" id="ARBA00022837"/>
    </source>
</evidence>
<dbReference type="InterPro" id="IPR018511">
    <property type="entry name" value="Hemolysin-typ_Ca-bd_CS"/>
</dbReference>
<dbReference type="InterPro" id="IPR001343">
    <property type="entry name" value="Hemolysn_Ca-bd"/>
</dbReference>
<keyword evidence="3" id="KW-0106">Calcium</keyword>
<protein>
    <submittedName>
        <fullName evidence="5">Calcium-binding protein</fullName>
    </submittedName>
</protein>
<accession>A0ABV3T6E4</accession>
<keyword evidence="2" id="KW-0964">Secreted</keyword>
<dbReference type="PRINTS" id="PR00313">
    <property type="entry name" value="CABNDNGRPT"/>
</dbReference>
<organism evidence="5 6">
    <name type="scientific">Spiribacter insolitus</name>
    <dbReference type="NCBI Taxonomy" id="3122417"/>
    <lineage>
        <taxon>Bacteria</taxon>
        <taxon>Pseudomonadati</taxon>
        <taxon>Pseudomonadota</taxon>
        <taxon>Gammaproteobacteria</taxon>
        <taxon>Chromatiales</taxon>
        <taxon>Ectothiorhodospiraceae</taxon>
        <taxon>Spiribacter</taxon>
    </lineage>
</organism>
<evidence type="ECO:0000256" key="4">
    <source>
        <dbReference type="SAM" id="MobiDB-lite"/>
    </source>
</evidence>
<evidence type="ECO:0000313" key="5">
    <source>
        <dbReference type="EMBL" id="MEX0429798.1"/>
    </source>
</evidence>
<comment type="caution">
    <text evidence="5">The sequence shown here is derived from an EMBL/GenBank/DDBJ whole genome shotgun (WGS) entry which is preliminary data.</text>
</comment>
<feature type="region of interest" description="Disordered" evidence="4">
    <location>
        <begin position="1488"/>
        <end position="1516"/>
    </location>
</feature>
<dbReference type="Gene3D" id="2.150.10.10">
    <property type="entry name" value="Serralysin-like metalloprotease, C-terminal"/>
    <property type="match status" value="3"/>
</dbReference>
<dbReference type="PANTHER" id="PTHR38340:SF1">
    <property type="entry name" value="S-LAYER PROTEIN"/>
    <property type="match status" value="1"/>
</dbReference>
<keyword evidence="6" id="KW-1185">Reference proteome</keyword>
<evidence type="ECO:0000256" key="2">
    <source>
        <dbReference type="ARBA" id="ARBA00022525"/>
    </source>
</evidence>
<reference evidence="5 6" key="1">
    <citation type="submission" date="2024-02" db="EMBL/GenBank/DDBJ databases">
        <title>New especies of Spiribacter isolated from saline water.</title>
        <authorList>
            <person name="Leon M.J."/>
            <person name="De La Haba R."/>
            <person name="Sanchez-Porro C."/>
            <person name="Ventosa A."/>
        </authorList>
    </citation>
    <scope>NUCLEOTIDE SEQUENCE [LARGE SCALE GENOMIC DNA]</scope>
    <source>
        <strain evidence="6">ag22IC4-189</strain>
    </source>
</reference>
<name>A0ABV3T6E4_9GAMM</name>
<dbReference type="Proteomes" id="UP001556637">
    <property type="component" value="Unassembled WGS sequence"/>
</dbReference>
<sequence>MQGADLNTPLTGTVTIDADGKASIAVDVAEDAKLAETETMTLTVAGQSADVTVNDTTPAPLNPDFTLTASADSVDEGQSVTFTLEDANQVANGNTYSYTISGVQAADVVGELSGTTTVGSDGKAVVTVDIAEDALVAETETLTLEVADQSSSVTVNDVPPEAQTFTLTTSGAVITPSGNEGVTPSDSNPTVADDTFEATAATLNDSEIDGAGGRDTLELIRVSGDSRATSISNVEVFNIAAPDNDNGTAGDEQTINAIGVTGVEQIWSVGGPGSDDLTVTNIGDQATIGLRGLHDGITYTANFDTTLTDSFNDSLDVALEGISSRTSSVAAADNVTLDVGGVGDGDGFETLNINSGGDTFNQLAAITSDGEARTLDIGGTQSLNVINDLEASVATIDASDNNATINLQFGNVNTGAGAGLTYVGSTGFDALDANGGGDTDLDTTGDSVDIRTGENRDVVQFGENVTNIAANASLNVQLGSGNDSLDLDAALSTVAVGANVTVDGGDGDGDELQVTAADDTFDADLADAGITGFEALTVDSASNTGDNVNLAKMDAGLSEVTVNSLADAHSLTLDNVISQAIELADSRGGDSGFGDLTINLADASGGADLVNLTVTNTESIAGGVGVMTVNAIDVSTDVETLNLELSTVFDDNGDEVAVDAITSGANLILTGDADSTLGGGTGLTNTNIDASLATGDLTLNLGSADQTISGSTRATVFDFAGNLDDNDTVTGNSGNDTIAATIGTGVDIAPTLTGVETADLEIDGGTFDASNATGLNTIQLDAVGEATLDSLADGTAVQQDGDGDVTLDPINLNAVEGSAASVTYSNAGAAGVALTNGNLSTTEIGTLTIDADDGEDVGGGSPLSFADLVADENLTTLQLNTAAESADNLTVADIDASGLTDLTVNAGQGAVSLANGISTTDVSALETILLSGTSGNITVGNIGDDGVTEAAALSDLSIDASGGSDVIVGDVNATGAASLSIDVDLVGDFGSSSIGTVDANSVGPIAVDLGDGGTDFTLGNVTAESGNIGNVTVNAAKEFDGGDLVASAAVGGSIGDIDVTLTGEPGAASGIGSVTANATGSVGNITVTNRSDQGFTLGAVTAATLGNIAITTAGESAGNDVTLTDLSGVTGDVGTLNVTADSDVTFTTGLSGAASVGAITVDVTDTNTVDFDTVGAAGATLSGATITGAGDFVMTTGAVDTVGSINAGGASGAVTVTLSNMTTNGMVYTGSSGVDTFTGTGAADLVNANGGNDVITAQGGNDIVNGGEGNDTLDGGLGGDTLNGNAGDDVIIGGQGADAVDGGAGTDTFSAVGMTVEEVEGSAADSIGAVINLSDSALTAGAINTATGNFISGLNAANEVASGQATYLFDTLEAAPNVIDTLTSIENLIGSAGTDYLVGSSGDNVISGGTGADTIDGGNGSDTVSYADALVAADDSPLTAGDTGISLDLSAADPTVTVGDTNAGADEVSNVENIIGTGGDDTLTGDGEANALTGGGGNDTITGGAGNDQLSGGDGADTFVLETTQSLNGEDTIATGDLTLGAGNDVIDFDFGTGDNIAQTALRGDGSLFEVLANGGAIGTNTGLVVSSADVSDAIAAEDEAEAFTGEAADDIIYLLTSTDYDSAEGDVSLYSVTYAGEGDAALELLASANGVDLSGIGAANLADFDAPV</sequence>
<feature type="compositionally biased region" description="Gly residues" evidence="4">
    <location>
        <begin position="1493"/>
        <end position="1506"/>
    </location>
</feature>